<dbReference type="FunFam" id="3.40.50.720:FF:000594">
    <property type="entry name" value="Short-chain oxidoreductase"/>
    <property type="match status" value="1"/>
</dbReference>
<dbReference type="SUPFAM" id="SSF51735">
    <property type="entry name" value="NAD(P)-binding Rossmann-fold domains"/>
    <property type="match status" value="1"/>
</dbReference>
<dbReference type="EMBL" id="POUD01000021">
    <property type="protein sequence ID" value="PZG20931.1"/>
    <property type="molecule type" value="Genomic_DNA"/>
</dbReference>
<evidence type="ECO:0000313" key="5">
    <source>
        <dbReference type="Proteomes" id="UP000249304"/>
    </source>
</evidence>
<dbReference type="PRINTS" id="PR00081">
    <property type="entry name" value="GDHRDH"/>
</dbReference>
<evidence type="ECO:0000313" key="4">
    <source>
        <dbReference type="EMBL" id="PZG20931.1"/>
    </source>
</evidence>
<dbReference type="OrthoDB" id="4577644at2"/>
<dbReference type="AlphaFoldDB" id="A0A2W2EEI8"/>
<protein>
    <recommendedName>
        <fullName evidence="3">Probable oxidoreductase</fullName>
    </recommendedName>
</protein>
<comment type="caution">
    <text evidence="4">The sequence shown here is derived from an EMBL/GenBank/DDBJ whole genome shotgun (WGS) entry which is preliminary data.</text>
</comment>
<dbReference type="InterPro" id="IPR036291">
    <property type="entry name" value="NAD(P)-bd_dom_sf"/>
</dbReference>
<dbReference type="InterPro" id="IPR002347">
    <property type="entry name" value="SDR_fam"/>
</dbReference>
<gene>
    <name evidence="4" type="ORF">C1J01_07995</name>
</gene>
<evidence type="ECO:0000256" key="2">
    <source>
        <dbReference type="ARBA" id="ARBA00023002"/>
    </source>
</evidence>
<evidence type="ECO:0000256" key="3">
    <source>
        <dbReference type="ARBA" id="ARBA00071493"/>
    </source>
</evidence>
<dbReference type="RefSeq" id="WP_111177641.1">
    <property type="nucleotide sequence ID" value="NZ_POUD01000021.1"/>
</dbReference>
<dbReference type="InterPro" id="IPR020904">
    <property type="entry name" value="Sc_DH/Rdtase_CS"/>
</dbReference>
<dbReference type="Gene3D" id="3.40.50.720">
    <property type="entry name" value="NAD(P)-binding Rossmann-like Domain"/>
    <property type="match status" value="1"/>
</dbReference>
<reference evidence="4 5" key="1">
    <citation type="submission" date="2018-01" db="EMBL/GenBank/DDBJ databases">
        <title>Draft genome sequence of Nonomuraea sp. KC333.</title>
        <authorList>
            <person name="Sahin N."/>
            <person name="Saygin H."/>
            <person name="Ay H."/>
        </authorList>
    </citation>
    <scope>NUCLEOTIDE SEQUENCE [LARGE SCALE GENOMIC DNA]</scope>
    <source>
        <strain evidence="4 5">KC333</strain>
    </source>
</reference>
<dbReference type="PANTHER" id="PTHR24320">
    <property type="entry name" value="RETINOL DEHYDROGENASE"/>
    <property type="match status" value="1"/>
</dbReference>
<accession>A0A2W2EEI8</accession>
<name>A0A2W2EEI8_9ACTN</name>
<dbReference type="PROSITE" id="PS00061">
    <property type="entry name" value="ADH_SHORT"/>
    <property type="match status" value="1"/>
</dbReference>
<sequence>MTVLITTPFNADSTAADVVAGRDLSGQRAIVTGASSGIGIEIARALASAGAEVTLAVRNTGAGDQVARDIVASTGNSTVRVAHLDLSDLTSVDALVAAWSGPLHILVNNAGVCFPPETHNAQSLETQFAVNHLGHFALTTGLHPALAAAGRARLVTLSSDAHIYGPVDFNDLNFRDRPYNPAVAYGQSKTATALFAVEAQRRWSADGVTANTVHPGPIKTNLDRHLSAETRAALPDFDYRTAEQGAATPTLLATWPDLEGNGGMYFENCNQAVRNEPGQSTGVADHALDPEAAERLWQVSLDLLAAGR</sequence>
<organism evidence="4 5">
    <name type="scientific">Nonomuraea aridisoli</name>
    <dbReference type="NCBI Taxonomy" id="2070368"/>
    <lineage>
        <taxon>Bacteria</taxon>
        <taxon>Bacillati</taxon>
        <taxon>Actinomycetota</taxon>
        <taxon>Actinomycetes</taxon>
        <taxon>Streptosporangiales</taxon>
        <taxon>Streptosporangiaceae</taxon>
        <taxon>Nonomuraea</taxon>
    </lineage>
</organism>
<evidence type="ECO:0000256" key="1">
    <source>
        <dbReference type="ARBA" id="ARBA00006484"/>
    </source>
</evidence>
<dbReference type="GO" id="GO:0016491">
    <property type="term" value="F:oxidoreductase activity"/>
    <property type="evidence" value="ECO:0007669"/>
    <property type="project" value="UniProtKB-KW"/>
</dbReference>
<dbReference type="CDD" id="cd05327">
    <property type="entry name" value="retinol-DH_like_SDR_c_like"/>
    <property type="match status" value="1"/>
</dbReference>
<dbReference type="Proteomes" id="UP000249304">
    <property type="component" value="Unassembled WGS sequence"/>
</dbReference>
<dbReference type="PANTHER" id="PTHR24320:SF148">
    <property type="entry name" value="NAD(P)-BINDING ROSSMANN-FOLD SUPERFAMILY PROTEIN"/>
    <property type="match status" value="1"/>
</dbReference>
<keyword evidence="2" id="KW-0560">Oxidoreductase</keyword>
<dbReference type="Pfam" id="PF00106">
    <property type="entry name" value="adh_short"/>
    <property type="match status" value="1"/>
</dbReference>
<proteinExistence type="inferred from homology"/>
<comment type="similarity">
    <text evidence="1">Belongs to the short-chain dehydrogenases/reductases (SDR) family.</text>
</comment>
<keyword evidence="5" id="KW-1185">Reference proteome</keyword>